<organism evidence="4 5">
    <name type="scientific">Bifidobacterium jacchi</name>
    <dbReference type="NCBI Taxonomy" id="2490545"/>
    <lineage>
        <taxon>Bacteria</taxon>
        <taxon>Bacillati</taxon>
        <taxon>Actinomycetota</taxon>
        <taxon>Actinomycetes</taxon>
        <taxon>Bifidobacteriales</taxon>
        <taxon>Bifidobacteriaceae</taxon>
        <taxon>Bifidobacterium</taxon>
    </lineage>
</organism>
<dbReference type="EC" id="6.3.5.13" evidence="2"/>
<dbReference type="EMBL" id="RQSP01000003">
    <property type="protein sequence ID" value="KAB5608329.1"/>
    <property type="molecule type" value="Genomic_DNA"/>
</dbReference>
<dbReference type="SUPFAM" id="SSF52317">
    <property type="entry name" value="Class I glutamine amidotransferase-like"/>
    <property type="match status" value="1"/>
</dbReference>
<sequence length="256" mass="27711">MEVLNMTSERIITILIPFPKELDVNGDFGNIQTIQRRLTWYGYTPKIAVWQGGQLPTNIDIMLTGGGMDSGLKAVYPHFTEHRADFKAMAADGVAMLLVGGMYQMFGRSFMLDGNKLEGLALLDVTSGKAPEKYDGNIVAQSSRFGEVVGYEIHETVTKLGPTATPLCETVTKGTGNNADDHNEGVIAGTLIGTYMNGPILPKNPAVADYLIEAAAKHRYGSFEPTAKPENFPVAAFIDNARKVAASRPIMQAARI</sequence>
<keyword evidence="1 2" id="KW-0315">Glutamine amidotransferase</keyword>
<dbReference type="GO" id="GO:0008360">
    <property type="term" value="P:regulation of cell shape"/>
    <property type="evidence" value="ECO:0007669"/>
    <property type="project" value="UniProtKB-KW"/>
</dbReference>
<dbReference type="UniPathway" id="UPA00219"/>
<dbReference type="OrthoDB" id="9782045at2"/>
<keyword evidence="2" id="KW-0961">Cell wall biogenesis/degradation</keyword>
<gene>
    <name evidence="2" type="primary">gatD</name>
    <name evidence="4" type="ORF">EHS19_01495</name>
</gene>
<dbReference type="InterPro" id="IPR011698">
    <property type="entry name" value="GATase_3"/>
</dbReference>
<dbReference type="HAMAP" id="MF_02213">
    <property type="entry name" value="Lipid_II_synth_GatD"/>
    <property type="match status" value="1"/>
</dbReference>
<keyword evidence="4" id="KW-0808">Transferase</keyword>
<proteinExistence type="inferred from homology"/>
<dbReference type="GO" id="GO:0016740">
    <property type="term" value="F:transferase activity"/>
    <property type="evidence" value="ECO:0007669"/>
    <property type="project" value="UniProtKB-KW"/>
</dbReference>
<dbReference type="GO" id="GO:0009252">
    <property type="term" value="P:peptidoglycan biosynthetic process"/>
    <property type="evidence" value="ECO:0007669"/>
    <property type="project" value="UniProtKB-UniRule"/>
</dbReference>
<comment type="function">
    <text evidence="2">The lipid II isoglutaminyl synthase complex catalyzes the formation of alpha-D-isoglutamine in the cell wall lipid II stem peptide. The GatD subunit catalyzes the hydrolysis of glutamine to glutamate and ammonia. The resulting ammonia molecule is channeled to the active site of MurT.</text>
</comment>
<dbReference type="PROSITE" id="PS51274">
    <property type="entry name" value="GATASE_COBBQ"/>
    <property type="match status" value="1"/>
</dbReference>
<reference evidence="4 5" key="1">
    <citation type="journal article" date="2019" name="Int. J. Syst. Evol. Microbiol.">
        <title>Bifidobacterium jacchi sp. nov., isolated from the faeces of a baby common marmoset (Callithrix jacchus).</title>
        <authorList>
            <person name="Modesto M."/>
            <person name="Watanabe K."/>
            <person name="Arita M."/>
            <person name="Satti M."/>
            <person name="Oki K."/>
            <person name="Sciavilla P."/>
            <person name="Patavino C."/>
            <person name="Camma C."/>
            <person name="Michelini S."/>
            <person name="Sgorbati B."/>
            <person name="Mattarelli P."/>
        </authorList>
    </citation>
    <scope>NUCLEOTIDE SEQUENCE [LARGE SCALE GENOMIC DNA]</scope>
    <source>
        <strain evidence="4 5">MRM 9.3</strain>
    </source>
</reference>
<dbReference type="GO" id="GO:0004359">
    <property type="term" value="F:glutaminase activity"/>
    <property type="evidence" value="ECO:0007669"/>
    <property type="project" value="UniProtKB-UniRule"/>
</dbReference>
<comment type="caution">
    <text evidence="2">Lacks conserved residue(s) required for the propagation of feature annotation.</text>
</comment>
<comment type="pathway">
    <text evidence="2">Cell wall biogenesis; peptidoglycan biosynthesis.</text>
</comment>
<comment type="catalytic activity">
    <reaction evidence="2">
        <text>L-glutamine + H2O = L-glutamate + NH4(+)</text>
        <dbReference type="Rhea" id="RHEA:15889"/>
        <dbReference type="ChEBI" id="CHEBI:15377"/>
        <dbReference type="ChEBI" id="CHEBI:28938"/>
        <dbReference type="ChEBI" id="CHEBI:29985"/>
        <dbReference type="ChEBI" id="CHEBI:58359"/>
        <dbReference type="EC" id="3.5.1.2"/>
    </reaction>
</comment>
<keyword evidence="2" id="KW-0436">Ligase</keyword>
<keyword evidence="2" id="KW-0133">Cell shape</keyword>
<dbReference type="AlphaFoldDB" id="A0A5N5RMZ9"/>
<evidence type="ECO:0000313" key="5">
    <source>
        <dbReference type="Proteomes" id="UP000326336"/>
    </source>
</evidence>
<dbReference type="InterPro" id="IPR029062">
    <property type="entry name" value="Class_I_gatase-like"/>
</dbReference>
<comment type="caution">
    <text evidence="4">The sequence shown here is derived from an EMBL/GenBank/DDBJ whole genome shotgun (WGS) entry which is preliminary data.</text>
</comment>
<keyword evidence="5" id="KW-1185">Reference proteome</keyword>
<dbReference type="InterPro" id="IPR043702">
    <property type="entry name" value="Lipid_II_synth_GatD"/>
</dbReference>
<comment type="catalytic activity">
    <reaction evidence="2">
        <text>beta-D-GlcNAc-(1-&gt;4)-Mur2Ac(oyl-L-Ala-gamma-D-Glu-L-Lys-D-Ala-D-Ala)-di-trans,octa-cis-undecaprenyl diphosphate + L-glutamine + ATP + H2O = beta-D-GlcNAc-(1-&gt;4)-Mur2Ac(oyl-L-Ala-D-isoglutaminyl-L-Lys-D-Ala-D-Ala)-di-trans,octa-cis-undecaprenyl diphosphate + L-glutamate + ADP + phosphate + H(+)</text>
        <dbReference type="Rhea" id="RHEA:57928"/>
        <dbReference type="ChEBI" id="CHEBI:15377"/>
        <dbReference type="ChEBI" id="CHEBI:15378"/>
        <dbReference type="ChEBI" id="CHEBI:29985"/>
        <dbReference type="ChEBI" id="CHEBI:30616"/>
        <dbReference type="ChEBI" id="CHEBI:43474"/>
        <dbReference type="ChEBI" id="CHEBI:58359"/>
        <dbReference type="ChEBI" id="CHEBI:60033"/>
        <dbReference type="ChEBI" id="CHEBI:62233"/>
        <dbReference type="ChEBI" id="CHEBI:456216"/>
        <dbReference type="EC" id="6.3.5.13"/>
    </reaction>
</comment>
<dbReference type="PANTHER" id="PTHR21343">
    <property type="entry name" value="DETHIOBIOTIN SYNTHETASE"/>
    <property type="match status" value="1"/>
</dbReference>
<evidence type="ECO:0000259" key="3">
    <source>
        <dbReference type="Pfam" id="PF07685"/>
    </source>
</evidence>
<dbReference type="GO" id="GO:0140282">
    <property type="term" value="F:carbon-nitrogen ligase activity on lipid II"/>
    <property type="evidence" value="ECO:0007669"/>
    <property type="project" value="UniProtKB-UniRule"/>
</dbReference>
<keyword evidence="2" id="KW-0573">Peptidoglycan synthesis</keyword>
<comment type="subunit">
    <text evidence="2">Forms a heterodimer with MurT.</text>
</comment>
<keyword evidence="2" id="KW-0378">Hydrolase</keyword>
<name>A0A5N5RMZ9_9BIFI</name>
<feature type="domain" description="CobB/CobQ-like glutamine amidotransferase" evidence="3">
    <location>
        <begin position="29"/>
        <end position="204"/>
    </location>
</feature>
<dbReference type="PANTHER" id="PTHR21343:SF9">
    <property type="entry name" value="LIPID II ISOGLUTAMINYL SYNTHASE (GLUTAMINE-HYDROLYZING) SUBUNIT GATD"/>
    <property type="match status" value="1"/>
</dbReference>
<dbReference type="Pfam" id="PF07685">
    <property type="entry name" value="GATase_3"/>
    <property type="match status" value="1"/>
</dbReference>
<accession>A0A5N5RMZ9</accession>
<dbReference type="GO" id="GO:0071555">
    <property type="term" value="P:cell wall organization"/>
    <property type="evidence" value="ECO:0007669"/>
    <property type="project" value="UniProtKB-KW"/>
</dbReference>
<comment type="similarity">
    <text evidence="2">Belongs to the CobB/CobQ family. GatD subfamily.</text>
</comment>
<evidence type="ECO:0000256" key="1">
    <source>
        <dbReference type="ARBA" id="ARBA00022962"/>
    </source>
</evidence>
<evidence type="ECO:0000313" key="4">
    <source>
        <dbReference type="EMBL" id="KAB5608329.1"/>
    </source>
</evidence>
<dbReference type="Proteomes" id="UP000326336">
    <property type="component" value="Unassembled WGS sequence"/>
</dbReference>
<protein>
    <recommendedName>
        <fullName evidence="2">Lipid II isoglutaminyl synthase (glutamine-hydrolyzing) subunit GatD</fullName>
        <ecNumber evidence="2">6.3.5.13</ecNumber>
    </recommendedName>
    <alternativeName>
        <fullName evidence="2">Lipid II isoglutaminyl synthase glutaminase subunit</fullName>
        <ecNumber evidence="2">3.5.1.2</ecNumber>
    </alternativeName>
</protein>
<dbReference type="EC" id="3.5.1.2" evidence="2"/>
<evidence type="ECO:0000256" key="2">
    <source>
        <dbReference type="HAMAP-Rule" id="MF_02213"/>
    </source>
</evidence>